<dbReference type="OrthoDB" id="973976at2"/>
<comment type="subcellular location">
    <subcellularLocation>
        <location evidence="1">Cell membrane</location>
        <topology evidence="1">Multi-pass membrane protein</topology>
    </subcellularLocation>
</comment>
<feature type="transmembrane region" description="Helical" evidence="6">
    <location>
        <begin position="286"/>
        <end position="307"/>
    </location>
</feature>
<dbReference type="RefSeq" id="WP_053398882.1">
    <property type="nucleotide sequence ID" value="NZ_DBFJNZ010000096.1"/>
</dbReference>
<dbReference type="Pfam" id="PF02687">
    <property type="entry name" value="FtsX"/>
    <property type="match status" value="2"/>
</dbReference>
<keyword evidence="10" id="KW-1185">Reference proteome</keyword>
<evidence type="ECO:0000256" key="5">
    <source>
        <dbReference type="ARBA" id="ARBA00023136"/>
    </source>
</evidence>
<evidence type="ECO:0000313" key="9">
    <source>
        <dbReference type="EMBL" id="KOO67788.1"/>
    </source>
</evidence>
<dbReference type="InterPro" id="IPR025857">
    <property type="entry name" value="MacB_PCD"/>
</dbReference>
<feature type="transmembrane region" description="Helical" evidence="6">
    <location>
        <begin position="755"/>
        <end position="776"/>
    </location>
</feature>
<feature type="transmembrane region" description="Helical" evidence="6">
    <location>
        <begin position="723"/>
        <end position="743"/>
    </location>
</feature>
<accession>A0A8E1QW79</accession>
<evidence type="ECO:0000313" key="10">
    <source>
        <dbReference type="Proteomes" id="UP000036951"/>
    </source>
</evidence>
<evidence type="ECO:0000256" key="4">
    <source>
        <dbReference type="ARBA" id="ARBA00022989"/>
    </source>
</evidence>
<sequence>MSNFNLKSYFTFLSRNKTYTAVNVFGLAVSLTFVIIIGLYTWQETSIDRQHSKADRIYNIGLEFMDDSSRVMGCHHASLRNLRMHYPEIENTCGMVTGSIKVRDRDDVLNVNTINTDSTFFSMFDFKLLRGDRATCLSNKGNIVVTEQFAHRYFGTDDVLGRTIMTTDSLHFRVTGVVQNFDNTIISKNTDALVDFAYAEREGEGNMDKYFPGQINVTNCACFVLVREGCDLMQKEADIQKFWPTFWPYEPAMPLRPFLTPLNKLYFNDTPKVNVMQFGNINMVRILLAVGLVILLFSIMNYINLTVAQCGYRAREMATRRLFGCSRAGIITNMFSESLTMCAFSCIIAAAMATATAGFAGRIIGKDIDTGILATPWAIAAIVLFVVAVSLLAGIIPATVLSRVKPIEVVRGTLTKHTKMIFSRIFITTENLITIVLLSCALIMSIQMRHLLNAPVGYNRENIISLFDPWKFNGNDLTVFLDKVRELPCTEKATATCGCAVYGGNNTGITFEGDKAQTTVHIFNVTPEFMEIYGITPKNGEKIQSGNTLYLNDQALELLHMKPTDTHLSRRYKSSKSNMLPVDVRYGGVINNFHTTNILQPISPYFIFVNDKIEYPWYVTIKVKGDIVDALNEVKKVYKEVFKEEINDSRPMTVTGQIAELFEKDIRTSKIVSLFAFIAIIISLLGLVAMSTYFIQQRAREIAIRKVFGSTGNQIRVRLIRTFMLYVGIAFVIAVPIVVHFMSKWIEQYSYRIVWWPWIVAAGVIVMLISLAAVAVQSWMASNENPVKNIRQE</sequence>
<feature type="domain" description="ABC3 transporter permease C-terminal" evidence="7">
    <location>
        <begin position="290"/>
        <end position="404"/>
    </location>
</feature>
<feature type="domain" description="ABC3 transporter permease C-terminal" evidence="7">
    <location>
        <begin position="674"/>
        <end position="786"/>
    </location>
</feature>
<organism evidence="9 10">
    <name type="scientific">Xylanibacter rarus</name>
    <dbReference type="NCBI Taxonomy" id="1676614"/>
    <lineage>
        <taxon>Bacteria</taxon>
        <taxon>Pseudomonadati</taxon>
        <taxon>Bacteroidota</taxon>
        <taxon>Bacteroidia</taxon>
        <taxon>Bacteroidales</taxon>
        <taxon>Prevotellaceae</taxon>
        <taxon>Xylanibacter</taxon>
    </lineage>
</organism>
<evidence type="ECO:0000259" key="7">
    <source>
        <dbReference type="Pfam" id="PF02687"/>
    </source>
</evidence>
<dbReference type="Pfam" id="PF12704">
    <property type="entry name" value="MacB_PCD"/>
    <property type="match status" value="1"/>
</dbReference>
<feature type="domain" description="MacB-like periplasmic core" evidence="8">
    <location>
        <begin position="20"/>
        <end position="240"/>
    </location>
</feature>
<evidence type="ECO:0000256" key="1">
    <source>
        <dbReference type="ARBA" id="ARBA00004651"/>
    </source>
</evidence>
<dbReference type="Proteomes" id="UP000036951">
    <property type="component" value="Unassembled WGS sequence"/>
</dbReference>
<evidence type="ECO:0000256" key="2">
    <source>
        <dbReference type="ARBA" id="ARBA00022475"/>
    </source>
</evidence>
<feature type="transmembrane region" description="Helical" evidence="6">
    <location>
        <begin position="21"/>
        <end position="42"/>
    </location>
</feature>
<dbReference type="PANTHER" id="PTHR30572:SF18">
    <property type="entry name" value="ABC-TYPE MACROLIDE FAMILY EXPORT SYSTEM PERMEASE COMPONENT 2"/>
    <property type="match status" value="1"/>
</dbReference>
<keyword evidence="4 6" id="KW-1133">Transmembrane helix</keyword>
<dbReference type="InterPro" id="IPR050250">
    <property type="entry name" value="Macrolide_Exporter_MacB"/>
</dbReference>
<dbReference type="GO" id="GO:0022857">
    <property type="term" value="F:transmembrane transporter activity"/>
    <property type="evidence" value="ECO:0007669"/>
    <property type="project" value="TreeGrafter"/>
</dbReference>
<gene>
    <name evidence="9" type="ORF">ACU52_11555</name>
</gene>
<evidence type="ECO:0000256" key="3">
    <source>
        <dbReference type="ARBA" id="ARBA00022692"/>
    </source>
</evidence>
<dbReference type="AlphaFoldDB" id="A0A8E1QW79"/>
<feature type="transmembrane region" description="Helical" evidence="6">
    <location>
        <begin position="377"/>
        <end position="401"/>
    </location>
</feature>
<reference evidence="9 10" key="1">
    <citation type="submission" date="2015-06" db="EMBL/GenBank/DDBJ databases">
        <title>Prevotella sp. 109, sp. nov., a novel member of the family Prevotellaceae isolated from human faeces.</title>
        <authorList>
            <person name="Shkoporov A.N."/>
            <person name="Chaplin A.V."/>
            <person name="Kafarskaia L.I."/>
            <person name="Efimov B.A."/>
        </authorList>
    </citation>
    <scope>NUCLEOTIDE SEQUENCE [LARGE SCALE GENOMIC DNA]</scope>
    <source>
        <strain evidence="9 10">109</strain>
    </source>
</reference>
<keyword evidence="2" id="KW-1003">Cell membrane</keyword>
<dbReference type="GO" id="GO:0005886">
    <property type="term" value="C:plasma membrane"/>
    <property type="evidence" value="ECO:0007669"/>
    <property type="project" value="UniProtKB-SubCell"/>
</dbReference>
<feature type="transmembrane region" description="Helical" evidence="6">
    <location>
        <begin position="342"/>
        <end position="365"/>
    </location>
</feature>
<evidence type="ECO:0000256" key="6">
    <source>
        <dbReference type="SAM" id="Phobius"/>
    </source>
</evidence>
<dbReference type="EMBL" id="LFQU01000025">
    <property type="protein sequence ID" value="KOO67788.1"/>
    <property type="molecule type" value="Genomic_DNA"/>
</dbReference>
<keyword evidence="3 6" id="KW-0812">Transmembrane</keyword>
<comment type="caution">
    <text evidence="9">The sequence shown here is derived from an EMBL/GenBank/DDBJ whole genome shotgun (WGS) entry which is preliminary data.</text>
</comment>
<dbReference type="PANTHER" id="PTHR30572">
    <property type="entry name" value="MEMBRANE COMPONENT OF TRANSPORTER-RELATED"/>
    <property type="match status" value="1"/>
</dbReference>
<keyword evidence="5 6" id="KW-0472">Membrane</keyword>
<evidence type="ECO:0000259" key="8">
    <source>
        <dbReference type="Pfam" id="PF12704"/>
    </source>
</evidence>
<name>A0A8E1QW79_9BACT</name>
<dbReference type="InterPro" id="IPR003838">
    <property type="entry name" value="ABC3_permease_C"/>
</dbReference>
<proteinExistence type="predicted"/>
<protein>
    <submittedName>
        <fullName evidence="9">ABC transporter permease</fullName>
    </submittedName>
</protein>
<feature type="transmembrane region" description="Helical" evidence="6">
    <location>
        <begin position="421"/>
        <end position="444"/>
    </location>
</feature>
<feature type="transmembrane region" description="Helical" evidence="6">
    <location>
        <begin position="671"/>
        <end position="695"/>
    </location>
</feature>